<evidence type="ECO:0000256" key="1">
    <source>
        <dbReference type="SAM" id="MobiDB-lite"/>
    </source>
</evidence>
<dbReference type="PaxDb" id="2903-EOD15309"/>
<evidence type="ECO:0000313" key="3">
    <source>
        <dbReference type="Proteomes" id="UP000013827"/>
    </source>
</evidence>
<proteinExistence type="predicted"/>
<feature type="region of interest" description="Disordered" evidence="1">
    <location>
        <begin position="24"/>
        <end position="102"/>
    </location>
</feature>
<organism evidence="2 3">
    <name type="scientific">Emiliania huxleyi (strain CCMP1516)</name>
    <dbReference type="NCBI Taxonomy" id="280463"/>
    <lineage>
        <taxon>Eukaryota</taxon>
        <taxon>Haptista</taxon>
        <taxon>Haptophyta</taxon>
        <taxon>Prymnesiophyceae</taxon>
        <taxon>Isochrysidales</taxon>
        <taxon>Noelaerhabdaceae</taxon>
        <taxon>Emiliania</taxon>
    </lineage>
</organism>
<protein>
    <submittedName>
        <fullName evidence="2">Uncharacterized protein</fullName>
    </submittedName>
</protein>
<dbReference type="EnsemblProtists" id="EOD15309">
    <property type="protein sequence ID" value="EOD15309"/>
    <property type="gene ID" value="EMIHUDRAFT_436764"/>
</dbReference>
<evidence type="ECO:0000313" key="2">
    <source>
        <dbReference type="EnsemblProtists" id="EOD15309"/>
    </source>
</evidence>
<dbReference type="Proteomes" id="UP000013827">
    <property type="component" value="Unassembled WGS sequence"/>
</dbReference>
<dbReference type="KEGG" id="ehx:EMIHUDRAFT_436764"/>
<keyword evidence="3" id="KW-1185">Reference proteome</keyword>
<reference evidence="2" key="2">
    <citation type="submission" date="2024-10" db="UniProtKB">
        <authorList>
            <consortium name="EnsemblProtists"/>
        </authorList>
    </citation>
    <scope>IDENTIFICATION</scope>
</reference>
<dbReference type="RefSeq" id="XP_005767738.1">
    <property type="nucleotide sequence ID" value="XM_005767681.1"/>
</dbReference>
<name>A0A0D3IVM4_EMIH1</name>
<dbReference type="AlphaFoldDB" id="A0A0D3IVM4"/>
<dbReference type="GeneID" id="17261455"/>
<sequence>MPDLSMLCLPAAKRNAPLATSCLPSAAAMPSDDGVASSQSTAKPRAAAPSPFAHRHCPPSPSLKPRRPSLRGAATPERRLSLPDSAPEEEEPPLRALFTDSSGDLPAPCPSAALALAEAARTEGDTTADEARSHCETVPRSAATSDLALPQPTVRRCVSFGEGIDLQQAFLVPDTHYQREAKGEVGLLESLLASIGVRI</sequence>
<dbReference type="HOGENOM" id="CLU_1374472_0_0_1"/>
<reference evidence="3" key="1">
    <citation type="journal article" date="2013" name="Nature">
        <title>Pan genome of the phytoplankton Emiliania underpins its global distribution.</title>
        <authorList>
            <person name="Read B.A."/>
            <person name="Kegel J."/>
            <person name="Klute M.J."/>
            <person name="Kuo A."/>
            <person name="Lefebvre S.C."/>
            <person name="Maumus F."/>
            <person name="Mayer C."/>
            <person name="Miller J."/>
            <person name="Monier A."/>
            <person name="Salamov A."/>
            <person name="Young J."/>
            <person name="Aguilar M."/>
            <person name="Claverie J.M."/>
            <person name="Frickenhaus S."/>
            <person name="Gonzalez K."/>
            <person name="Herman E.K."/>
            <person name="Lin Y.C."/>
            <person name="Napier J."/>
            <person name="Ogata H."/>
            <person name="Sarno A.F."/>
            <person name="Shmutz J."/>
            <person name="Schroeder D."/>
            <person name="de Vargas C."/>
            <person name="Verret F."/>
            <person name="von Dassow P."/>
            <person name="Valentin K."/>
            <person name="Van de Peer Y."/>
            <person name="Wheeler G."/>
            <person name="Dacks J.B."/>
            <person name="Delwiche C.F."/>
            <person name="Dyhrman S.T."/>
            <person name="Glockner G."/>
            <person name="John U."/>
            <person name="Richards T."/>
            <person name="Worden A.Z."/>
            <person name="Zhang X."/>
            <person name="Grigoriev I.V."/>
            <person name="Allen A.E."/>
            <person name="Bidle K."/>
            <person name="Borodovsky M."/>
            <person name="Bowler C."/>
            <person name="Brownlee C."/>
            <person name="Cock J.M."/>
            <person name="Elias M."/>
            <person name="Gladyshev V.N."/>
            <person name="Groth M."/>
            <person name="Guda C."/>
            <person name="Hadaegh A."/>
            <person name="Iglesias-Rodriguez M.D."/>
            <person name="Jenkins J."/>
            <person name="Jones B.M."/>
            <person name="Lawson T."/>
            <person name="Leese F."/>
            <person name="Lindquist E."/>
            <person name="Lobanov A."/>
            <person name="Lomsadze A."/>
            <person name="Malik S.B."/>
            <person name="Marsh M.E."/>
            <person name="Mackinder L."/>
            <person name="Mock T."/>
            <person name="Mueller-Roeber B."/>
            <person name="Pagarete A."/>
            <person name="Parker M."/>
            <person name="Probert I."/>
            <person name="Quesneville H."/>
            <person name="Raines C."/>
            <person name="Rensing S.A."/>
            <person name="Riano-Pachon D.M."/>
            <person name="Richier S."/>
            <person name="Rokitta S."/>
            <person name="Shiraiwa Y."/>
            <person name="Soanes D.M."/>
            <person name="van der Giezen M."/>
            <person name="Wahlund T.M."/>
            <person name="Williams B."/>
            <person name="Wilson W."/>
            <person name="Wolfe G."/>
            <person name="Wurch L.L."/>
        </authorList>
    </citation>
    <scope>NUCLEOTIDE SEQUENCE</scope>
</reference>
<accession>A0A0D3IVM4</accession>